<dbReference type="EMBL" id="JAVDPW010000018">
    <property type="protein sequence ID" value="MDR6294306.1"/>
    <property type="molecule type" value="Genomic_DNA"/>
</dbReference>
<evidence type="ECO:0000313" key="1">
    <source>
        <dbReference type="EMBL" id="MDR6294306.1"/>
    </source>
</evidence>
<accession>A0ABU1K0B3</accession>
<sequence length="165" mass="17535">MNTHSPAPEIESQESRAARAVALAPASPATQAACEIMRLVRSGAPAAKALRVRFDAANATSGDWWGVAWRYDGHDYRLDLALHGPSTSLMLDIGASIHGDGIVTVDVDGETVLALLVALRRDDPDSRIAVVGASIFEPGLWTDLVIELLQRLQDGADPRTGQKAA</sequence>
<organism evidence="1 2">
    <name type="scientific">Inquilinus ginsengisoli</name>
    <dbReference type="NCBI Taxonomy" id="363840"/>
    <lineage>
        <taxon>Bacteria</taxon>
        <taxon>Pseudomonadati</taxon>
        <taxon>Pseudomonadota</taxon>
        <taxon>Alphaproteobacteria</taxon>
        <taxon>Rhodospirillales</taxon>
        <taxon>Rhodospirillaceae</taxon>
        <taxon>Inquilinus</taxon>
    </lineage>
</organism>
<keyword evidence="2" id="KW-1185">Reference proteome</keyword>
<name>A0ABU1K0B3_9PROT</name>
<dbReference type="Proteomes" id="UP001262410">
    <property type="component" value="Unassembled WGS sequence"/>
</dbReference>
<gene>
    <name evidence="1" type="ORF">E9232_006860</name>
</gene>
<comment type="caution">
    <text evidence="1">The sequence shown here is derived from an EMBL/GenBank/DDBJ whole genome shotgun (WGS) entry which is preliminary data.</text>
</comment>
<proteinExistence type="predicted"/>
<dbReference type="RefSeq" id="WP_309801765.1">
    <property type="nucleotide sequence ID" value="NZ_JAVDPW010000018.1"/>
</dbReference>
<protein>
    <submittedName>
        <fullName evidence="1">Uncharacterized protein</fullName>
    </submittedName>
</protein>
<evidence type="ECO:0000313" key="2">
    <source>
        <dbReference type="Proteomes" id="UP001262410"/>
    </source>
</evidence>
<reference evidence="1 2" key="1">
    <citation type="submission" date="2023-07" db="EMBL/GenBank/DDBJ databases">
        <title>Sorghum-associated microbial communities from plants grown in Nebraska, USA.</title>
        <authorList>
            <person name="Schachtman D."/>
        </authorList>
    </citation>
    <scope>NUCLEOTIDE SEQUENCE [LARGE SCALE GENOMIC DNA]</scope>
    <source>
        <strain evidence="1 2">584</strain>
    </source>
</reference>